<dbReference type="WBParaSite" id="maker-unitig_31654-snap-gene-0.2-mRNA-1">
    <property type="protein sequence ID" value="maker-unitig_31654-snap-gene-0.2-mRNA-1"/>
    <property type="gene ID" value="maker-unitig_31654-snap-gene-0.2"/>
</dbReference>
<proteinExistence type="predicted"/>
<reference evidence="2" key="1">
    <citation type="submission" date="2016-11" db="UniProtKB">
        <authorList>
            <consortium name="WormBaseParasite"/>
        </authorList>
    </citation>
    <scope>IDENTIFICATION</scope>
</reference>
<protein>
    <submittedName>
        <fullName evidence="2">Variant surface glycoprotein</fullName>
    </submittedName>
</protein>
<name>A0A1I8FG13_9PLAT</name>
<organism evidence="1 2">
    <name type="scientific">Macrostomum lignano</name>
    <dbReference type="NCBI Taxonomy" id="282301"/>
    <lineage>
        <taxon>Eukaryota</taxon>
        <taxon>Metazoa</taxon>
        <taxon>Spiralia</taxon>
        <taxon>Lophotrochozoa</taxon>
        <taxon>Platyhelminthes</taxon>
        <taxon>Rhabditophora</taxon>
        <taxon>Macrostomorpha</taxon>
        <taxon>Macrostomida</taxon>
        <taxon>Macrostomidae</taxon>
        <taxon>Macrostomum</taxon>
    </lineage>
</organism>
<keyword evidence="1" id="KW-1185">Reference proteome</keyword>
<dbReference type="Proteomes" id="UP000095280">
    <property type="component" value="Unplaced"/>
</dbReference>
<evidence type="ECO:0000313" key="2">
    <source>
        <dbReference type="WBParaSite" id="maker-unitig_31654-snap-gene-0.2-mRNA-1"/>
    </source>
</evidence>
<accession>A0A1I8FG13</accession>
<evidence type="ECO:0000313" key="1">
    <source>
        <dbReference type="Proteomes" id="UP000095280"/>
    </source>
</evidence>
<dbReference type="AlphaFoldDB" id="A0A1I8FG13"/>
<sequence>VRGHAITFLTYQYSGITGGTPTATECGSAVTTCYKYQTTTTTPASSSMFKNSLTLTSYRGSCGGCNSAWTDCNTCNTDQCNSALPLCGSVAPLSLALPLVIAALSAASKKEQTMTTLTSLKSFNG</sequence>